<sequence length="423" mass="44773">MARSTTAAETDCFTYSDGEGDGFASSTPAKNAIENSDVLIPNDDAPASPEVVVPVTAVAPRYGAEGGVVQTPSYKQQEPRRPSHVVGGIVASVAGTSSIKYGKDNDDGEAVFGDDVATGYEDDEHDNDTPAADDVGNLNTMVTHTRSGGNASPGHSWDTASVSVPKSQGGGKNSREEDFLGERRSRREGRRRRNADLLVDACTASSSPTRDDSQPFGRERSGGERLWSSLALSTSSFEASPLKGESIPALALSARSDCSTARRLGDDGGAGDDFLLADGAEVPAISKPSSSISVGVGDDVPKPFLAWLDEGPRYSHPDDDPGAAGGHDRLPLFCPDIDRRATGSADVQKSHHPRAPRTFAAHGVGVLRGQHHEDRTHEVIGAASIEDWSSRELEEELRRIRGAVESRVRYLRSIMQQPGSGAT</sequence>
<feature type="compositionally biased region" description="Polar residues" evidence="1">
    <location>
        <begin position="137"/>
        <end position="150"/>
    </location>
</feature>
<dbReference type="EMBL" id="FN649760">
    <property type="protein sequence ID" value="CBN80060.1"/>
    <property type="molecule type" value="Genomic_DNA"/>
</dbReference>
<dbReference type="Proteomes" id="UP000002630">
    <property type="component" value="Unassembled WGS sequence"/>
</dbReference>
<feature type="compositionally biased region" description="Basic and acidic residues" evidence="1">
    <location>
        <begin position="209"/>
        <end position="223"/>
    </location>
</feature>
<protein>
    <submittedName>
        <fullName evidence="2">Uncharacterized protein</fullName>
    </submittedName>
</protein>
<dbReference type="AlphaFoldDB" id="D8LKS7"/>
<proteinExistence type="predicted"/>
<reference evidence="2 3" key="1">
    <citation type="journal article" date="2010" name="Nature">
        <title>The Ectocarpus genome and the independent evolution of multicellularity in brown algae.</title>
        <authorList>
            <person name="Cock J.M."/>
            <person name="Sterck L."/>
            <person name="Rouze P."/>
            <person name="Scornet D."/>
            <person name="Allen A.E."/>
            <person name="Amoutzias G."/>
            <person name="Anthouard V."/>
            <person name="Artiguenave F."/>
            <person name="Aury J.M."/>
            <person name="Badger J.H."/>
            <person name="Beszteri B."/>
            <person name="Billiau K."/>
            <person name="Bonnet E."/>
            <person name="Bothwell J.H."/>
            <person name="Bowler C."/>
            <person name="Boyen C."/>
            <person name="Brownlee C."/>
            <person name="Carrano C.J."/>
            <person name="Charrier B."/>
            <person name="Cho G.Y."/>
            <person name="Coelho S.M."/>
            <person name="Collen J."/>
            <person name="Corre E."/>
            <person name="Da Silva C."/>
            <person name="Delage L."/>
            <person name="Delaroque N."/>
            <person name="Dittami S.M."/>
            <person name="Doulbeau S."/>
            <person name="Elias M."/>
            <person name="Farnham G."/>
            <person name="Gachon C.M."/>
            <person name="Gschloessl B."/>
            <person name="Heesch S."/>
            <person name="Jabbari K."/>
            <person name="Jubin C."/>
            <person name="Kawai H."/>
            <person name="Kimura K."/>
            <person name="Kloareg B."/>
            <person name="Kupper F.C."/>
            <person name="Lang D."/>
            <person name="Le Bail A."/>
            <person name="Leblanc C."/>
            <person name="Lerouge P."/>
            <person name="Lohr M."/>
            <person name="Lopez P.J."/>
            <person name="Martens C."/>
            <person name="Maumus F."/>
            <person name="Michel G."/>
            <person name="Miranda-Saavedra D."/>
            <person name="Morales J."/>
            <person name="Moreau H."/>
            <person name="Motomura T."/>
            <person name="Nagasato C."/>
            <person name="Napoli C.A."/>
            <person name="Nelson D.R."/>
            <person name="Nyvall-Collen P."/>
            <person name="Peters A.F."/>
            <person name="Pommier C."/>
            <person name="Potin P."/>
            <person name="Poulain J."/>
            <person name="Quesneville H."/>
            <person name="Read B."/>
            <person name="Rensing S.A."/>
            <person name="Ritter A."/>
            <person name="Rousvoal S."/>
            <person name="Samanta M."/>
            <person name="Samson G."/>
            <person name="Schroeder D.C."/>
            <person name="Segurens B."/>
            <person name="Strittmatter M."/>
            <person name="Tonon T."/>
            <person name="Tregear J.W."/>
            <person name="Valentin K."/>
            <person name="von Dassow P."/>
            <person name="Yamagishi T."/>
            <person name="Van de Peer Y."/>
            <person name="Wincker P."/>
        </authorList>
    </citation>
    <scope>NUCLEOTIDE SEQUENCE [LARGE SCALE GENOMIC DNA]</scope>
    <source>
        <strain evidence="3">Ec32 / CCAP1310/4</strain>
    </source>
</reference>
<name>D8LKS7_ECTSI</name>
<feature type="compositionally biased region" description="Basic and acidic residues" evidence="1">
    <location>
        <begin position="173"/>
        <end position="185"/>
    </location>
</feature>
<evidence type="ECO:0000313" key="3">
    <source>
        <dbReference type="Proteomes" id="UP000002630"/>
    </source>
</evidence>
<dbReference type="InParanoid" id="D8LKS7"/>
<keyword evidence="3" id="KW-1185">Reference proteome</keyword>
<gene>
    <name evidence="2" type="ORF">Esi_0031_0019</name>
</gene>
<evidence type="ECO:0000313" key="2">
    <source>
        <dbReference type="EMBL" id="CBN80060.1"/>
    </source>
</evidence>
<dbReference type="OrthoDB" id="10454857at2759"/>
<feature type="region of interest" description="Disordered" evidence="1">
    <location>
        <begin position="311"/>
        <end position="331"/>
    </location>
</feature>
<evidence type="ECO:0000256" key="1">
    <source>
        <dbReference type="SAM" id="MobiDB-lite"/>
    </source>
</evidence>
<feature type="region of interest" description="Disordered" evidence="1">
    <location>
        <begin position="98"/>
        <end position="224"/>
    </location>
</feature>
<feature type="region of interest" description="Disordered" evidence="1">
    <location>
        <begin position="1"/>
        <end position="29"/>
    </location>
</feature>
<organism evidence="2 3">
    <name type="scientific">Ectocarpus siliculosus</name>
    <name type="common">Brown alga</name>
    <name type="synonym">Conferva siliculosa</name>
    <dbReference type="NCBI Taxonomy" id="2880"/>
    <lineage>
        <taxon>Eukaryota</taxon>
        <taxon>Sar</taxon>
        <taxon>Stramenopiles</taxon>
        <taxon>Ochrophyta</taxon>
        <taxon>PX clade</taxon>
        <taxon>Phaeophyceae</taxon>
        <taxon>Ectocarpales</taxon>
        <taxon>Ectocarpaceae</taxon>
        <taxon>Ectocarpus</taxon>
    </lineage>
</organism>
<accession>D8LKS7</accession>